<comment type="caution">
    <text evidence="8">The sequence shown here is derived from an EMBL/GenBank/DDBJ whole genome shotgun (WGS) entry which is preliminary data.</text>
</comment>
<evidence type="ECO:0000256" key="6">
    <source>
        <dbReference type="ARBA" id="ARBA00039131"/>
    </source>
</evidence>
<dbReference type="PANTHER" id="PTHR46042:SF1">
    <property type="entry name" value="DIPHTHINE METHYLTRANSFERASE"/>
    <property type="match status" value="1"/>
</dbReference>
<evidence type="ECO:0000256" key="2">
    <source>
        <dbReference type="ARBA" id="ARBA00022574"/>
    </source>
</evidence>
<dbReference type="Gene3D" id="2.130.10.10">
    <property type="entry name" value="YVTN repeat-like/Quinoprotein amine dehydrogenase"/>
    <property type="match status" value="1"/>
</dbReference>
<evidence type="ECO:0000256" key="5">
    <source>
        <dbReference type="ARBA" id="ARBA00038092"/>
    </source>
</evidence>
<evidence type="ECO:0000256" key="3">
    <source>
        <dbReference type="ARBA" id="ARBA00022737"/>
    </source>
</evidence>
<comment type="pathway">
    <text evidence="1">Protein modification; peptidyl-diphthamide biosynthesis.</text>
</comment>
<sequence>MAECGRGRRSGGGLLKRARHMEMNSFFDTVYPADALEFCPHHNASDVFVCGTYYLDTAASQGPVQKRTGQCLVFQVEQDKKFHKIQTIQLPAVPDMKWCHGTSRDAPLLAIADSEGHVSLHQWQESRLQSHSSLSCASSDILCLSLDWSNRRNTSADASLVVSLSNGSLCLLRMDDQGSASGLRAIETWAAHDFEPWIAAWDYWDASIIYSGGDDLKLKMWDTRQGFLQPSLTNKRFEAGVTSIQSHPHAEHTLAVGSYDNTVRIFDKRKLLAPMTQIDVGGGAWRVKWHPLPTRKDDLLVACMHDGFKIVQHASLAYGVDWSFAPTDANKETLVASCSFYDHALHLWSA</sequence>
<accession>A0A8H6W9P8</accession>
<gene>
    <name evidence="8" type="ORF">HMN09_00635200</name>
</gene>
<comment type="catalytic activity">
    <reaction evidence="7">
        <text>diphthine methyl ester-[translation elongation factor 2] + H2O = diphthine-[translation elongation factor 2] + methanol + H(+)</text>
        <dbReference type="Rhea" id="RHEA:42656"/>
        <dbReference type="Rhea" id="RHEA-COMP:10172"/>
        <dbReference type="Rhea" id="RHEA-COMP:10173"/>
        <dbReference type="ChEBI" id="CHEBI:15377"/>
        <dbReference type="ChEBI" id="CHEBI:15378"/>
        <dbReference type="ChEBI" id="CHEBI:17790"/>
        <dbReference type="ChEBI" id="CHEBI:79005"/>
        <dbReference type="ChEBI" id="CHEBI:82696"/>
        <dbReference type="EC" id="3.1.1.97"/>
    </reaction>
</comment>
<evidence type="ECO:0000256" key="4">
    <source>
        <dbReference type="ARBA" id="ARBA00022801"/>
    </source>
</evidence>
<dbReference type="Proteomes" id="UP000613580">
    <property type="component" value="Unassembled WGS sequence"/>
</dbReference>
<dbReference type="AlphaFoldDB" id="A0A8H6W9P8"/>
<organism evidence="8 9">
    <name type="scientific">Mycena chlorophos</name>
    <name type="common">Agaric fungus</name>
    <name type="synonym">Agaricus chlorophos</name>
    <dbReference type="NCBI Taxonomy" id="658473"/>
    <lineage>
        <taxon>Eukaryota</taxon>
        <taxon>Fungi</taxon>
        <taxon>Dikarya</taxon>
        <taxon>Basidiomycota</taxon>
        <taxon>Agaricomycotina</taxon>
        <taxon>Agaricomycetes</taxon>
        <taxon>Agaricomycetidae</taxon>
        <taxon>Agaricales</taxon>
        <taxon>Marasmiineae</taxon>
        <taxon>Mycenaceae</taxon>
        <taxon>Mycena</taxon>
    </lineage>
</organism>
<dbReference type="Pfam" id="PF00400">
    <property type="entry name" value="WD40"/>
    <property type="match status" value="1"/>
</dbReference>
<dbReference type="EC" id="3.1.1.97" evidence="6"/>
<dbReference type="PANTHER" id="PTHR46042">
    <property type="entry name" value="DIPHTHINE METHYLTRANSFERASE"/>
    <property type="match status" value="1"/>
</dbReference>
<reference evidence="8" key="1">
    <citation type="submission" date="2020-05" db="EMBL/GenBank/DDBJ databases">
        <title>Mycena genomes resolve the evolution of fungal bioluminescence.</title>
        <authorList>
            <person name="Tsai I.J."/>
        </authorList>
    </citation>
    <scope>NUCLEOTIDE SEQUENCE</scope>
    <source>
        <strain evidence="8">110903Hualien_Pintung</strain>
    </source>
</reference>
<dbReference type="SUPFAM" id="SSF50978">
    <property type="entry name" value="WD40 repeat-like"/>
    <property type="match status" value="1"/>
</dbReference>
<name>A0A8H6W9P8_MYCCL</name>
<comment type="similarity">
    <text evidence="5">Belongs to the DPH7 family.</text>
</comment>
<evidence type="ECO:0000256" key="1">
    <source>
        <dbReference type="ARBA" id="ARBA00005156"/>
    </source>
</evidence>
<dbReference type="InterPro" id="IPR052415">
    <property type="entry name" value="Diphthine_MTase"/>
</dbReference>
<dbReference type="OrthoDB" id="1930760at2759"/>
<keyword evidence="2" id="KW-0853">WD repeat</keyword>
<evidence type="ECO:0000313" key="9">
    <source>
        <dbReference type="Proteomes" id="UP000613580"/>
    </source>
</evidence>
<dbReference type="SMART" id="SM00320">
    <property type="entry name" value="WD40"/>
    <property type="match status" value="3"/>
</dbReference>
<protein>
    <recommendedName>
        <fullName evidence="6">methylated diphthine methylhydrolase</fullName>
        <ecNumber evidence="6">3.1.1.97</ecNumber>
    </recommendedName>
</protein>
<keyword evidence="9" id="KW-1185">Reference proteome</keyword>
<dbReference type="EMBL" id="JACAZE010000007">
    <property type="protein sequence ID" value="KAF7310919.1"/>
    <property type="molecule type" value="Genomic_DNA"/>
</dbReference>
<evidence type="ECO:0000256" key="7">
    <source>
        <dbReference type="ARBA" id="ARBA00047551"/>
    </source>
</evidence>
<dbReference type="GO" id="GO:0005737">
    <property type="term" value="C:cytoplasm"/>
    <property type="evidence" value="ECO:0007669"/>
    <property type="project" value="TreeGrafter"/>
</dbReference>
<keyword evidence="4" id="KW-0378">Hydrolase</keyword>
<keyword evidence="3" id="KW-0677">Repeat</keyword>
<dbReference type="InterPro" id="IPR001680">
    <property type="entry name" value="WD40_rpt"/>
</dbReference>
<dbReference type="InterPro" id="IPR015943">
    <property type="entry name" value="WD40/YVTN_repeat-like_dom_sf"/>
</dbReference>
<dbReference type="GO" id="GO:0061685">
    <property type="term" value="F:diphthine methylesterase activity"/>
    <property type="evidence" value="ECO:0007669"/>
    <property type="project" value="UniProtKB-EC"/>
</dbReference>
<dbReference type="GO" id="GO:0017183">
    <property type="term" value="P:protein histidyl modification to diphthamide"/>
    <property type="evidence" value="ECO:0007669"/>
    <property type="project" value="TreeGrafter"/>
</dbReference>
<evidence type="ECO:0000313" key="8">
    <source>
        <dbReference type="EMBL" id="KAF7310919.1"/>
    </source>
</evidence>
<proteinExistence type="inferred from homology"/>
<dbReference type="InterPro" id="IPR036322">
    <property type="entry name" value="WD40_repeat_dom_sf"/>
</dbReference>